<gene>
    <name evidence="2" type="ORF">GDO81_019242</name>
</gene>
<dbReference type="EMBL" id="WNYA01000124">
    <property type="protein sequence ID" value="KAG8549898.1"/>
    <property type="molecule type" value="Genomic_DNA"/>
</dbReference>
<evidence type="ECO:0000313" key="3">
    <source>
        <dbReference type="Proteomes" id="UP000824782"/>
    </source>
</evidence>
<protein>
    <submittedName>
        <fullName evidence="2">Uncharacterized protein</fullName>
    </submittedName>
</protein>
<dbReference type="AlphaFoldDB" id="A0AAV6ZV13"/>
<name>A0AAV6ZV13_ENGPU</name>
<organism evidence="2 3">
    <name type="scientific">Engystomops pustulosus</name>
    <name type="common">Tungara frog</name>
    <name type="synonym">Physalaemus pustulosus</name>
    <dbReference type="NCBI Taxonomy" id="76066"/>
    <lineage>
        <taxon>Eukaryota</taxon>
        <taxon>Metazoa</taxon>
        <taxon>Chordata</taxon>
        <taxon>Craniata</taxon>
        <taxon>Vertebrata</taxon>
        <taxon>Euteleostomi</taxon>
        <taxon>Amphibia</taxon>
        <taxon>Batrachia</taxon>
        <taxon>Anura</taxon>
        <taxon>Neobatrachia</taxon>
        <taxon>Hyloidea</taxon>
        <taxon>Leptodactylidae</taxon>
        <taxon>Leiuperinae</taxon>
        <taxon>Engystomops</taxon>
    </lineage>
</organism>
<feature type="region of interest" description="Disordered" evidence="1">
    <location>
        <begin position="46"/>
        <end position="65"/>
    </location>
</feature>
<keyword evidence="3" id="KW-1185">Reference proteome</keyword>
<dbReference type="Proteomes" id="UP000824782">
    <property type="component" value="Unassembled WGS sequence"/>
</dbReference>
<evidence type="ECO:0000256" key="1">
    <source>
        <dbReference type="SAM" id="MobiDB-lite"/>
    </source>
</evidence>
<evidence type="ECO:0000313" key="2">
    <source>
        <dbReference type="EMBL" id="KAG8549898.1"/>
    </source>
</evidence>
<accession>A0AAV6ZV13</accession>
<comment type="caution">
    <text evidence="2">The sequence shown here is derived from an EMBL/GenBank/DDBJ whole genome shotgun (WGS) entry which is preliminary data.</text>
</comment>
<proteinExistence type="predicted"/>
<reference evidence="2" key="1">
    <citation type="thesis" date="2020" institute="ProQuest LLC" country="789 East Eisenhower Parkway, Ann Arbor, MI, USA">
        <title>Comparative Genomics and Chromosome Evolution.</title>
        <authorList>
            <person name="Mudd A.B."/>
        </authorList>
    </citation>
    <scope>NUCLEOTIDE SEQUENCE</scope>
    <source>
        <strain evidence="2">237g6f4</strain>
        <tissue evidence="2">Blood</tissue>
    </source>
</reference>
<sequence length="65" mass="6948">MWMPGMLIGCGFGDENQGCLRRRQHGGGGGCGHRGRGRVLPGNLRKSELTLHPGPVPGPSVETRR</sequence>